<feature type="region of interest" description="Disordered" evidence="2">
    <location>
        <begin position="333"/>
        <end position="353"/>
    </location>
</feature>
<accession>A0AA38GPJ1</accession>
<evidence type="ECO:0000313" key="3">
    <source>
        <dbReference type="EMBL" id="KAH9327234.1"/>
    </source>
</evidence>
<evidence type="ECO:0000256" key="2">
    <source>
        <dbReference type="SAM" id="MobiDB-lite"/>
    </source>
</evidence>
<keyword evidence="4" id="KW-1185">Reference proteome</keyword>
<dbReference type="EMBL" id="JAHRHJ020000002">
    <property type="protein sequence ID" value="KAH9327234.1"/>
    <property type="molecule type" value="Genomic_DNA"/>
</dbReference>
<reference evidence="3 4" key="1">
    <citation type="journal article" date="2021" name="Nat. Plants">
        <title>The Taxus genome provides insights into paclitaxel biosynthesis.</title>
        <authorList>
            <person name="Xiong X."/>
            <person name="Gou J."/>
            <person name="Liao Q."/>
            <person name="Li Y."/>
            <person name="Zhou Q."/>
            <person name="Bi G."/>
            <person name="Li C."/>
            <person name="Du R."/>
            <person name="Wang X."/>
            <person name="Sun T."/>
            <person name="Guo L."/>
            <person name="Liang H."/>
            <person name="Lu P."/>
            <person name="Wu Y."/>
            <person name="Zhang Z."/>
            <person name="Ro D.K."/>
            <person name="Shang Y."/>
            <person name="Huang S."/>
            <person name="Yan J."/>
        </authorList>
    </citation>
    <scope>NUCLEOTIDE SEQUENCE [LARGE SCALE GENOMIC DNA]</scope>
    <source>
        <strain evidence="3">Ta-2019</strain>
    </source>
</reference>
<name>A0AA38GPJ1_TAXCH</name>
<evidence type="ECO:0000313" key="4">
    <source>
        <dbReference type="Proteomes" id="UP000824469"/>
    </source>
</evidence>
<keyword evidence="1" id="KW-0175">Coiled coil</keyword>
<feature type="compositionally biased region" description="Acidic residues" evidence="2">
    <location>
        <begin position="49"/>
        <end position="82"/>
    </location>
</feature>
<protein>
    <submittedName>
        <fullName evidence="3">Uncharacterized protein</fullName>
    </submittedName>
</protein>
<feature type="region of interest" description="Disordered" evidence="2">
    <location>
        <begin position="1"/>
        <end position="95"/>
    </location>
</feature>
<gene>
    <name evidence="3" type="ORF">KI387_007412</name>
</gene>
<feature type="compositionally biased region" description="Basic and acidic residues" evidence="2">
    <location>
        <begin position="28"/>
        <end position="48"/>
    </location>
</feature>
<dbReference type="Proteomes" id="UP000824469">
    <property type="component" value="Unassembled WGS sequence"/>
</dbReference>
<feature type="coiled-coil region" evidence="1">
    <location>
        <begin position="214"/>
        <end position="241"/>
    </location>
</feature>
<proteinExistence type="predicted"/>
<dbReference type="AlphaFoldDB" id="A0AA38GPJ1"/>
<evidence type="ECO:0000256" key="1">
    <source>
        <dbReference type="SAM" id="Coils"/>
    </source>
</evidence>
<comment type="caution">
    <text evidence="3">The sequence shown here is derived from an EMBL/GenBank/DDBJ whole genome shotgun (WGS) entry which is preliminary data.</text>
</comment>
<feature type="region of interest" description="Disordered" evidence="2">
    <location>
        <begin position="256"/>
        <end position="305"/>
    </location>
</feature>
<organism evidence="3 4">
    <name type="scientific">Taxus chinensis</name>
    <name type="common">Chinese yew</name>
    <name type="synonym">Taxus wallichiana var. chinensis</name>
    <dbReference type="NCBI Taxonomy" id="29808"/>
    <lineage>
        <taxon>Eukaryota</taxon>
        <taxon>Viridiplantae</taxon>
        <taxon>Streptophyta</taxon>
        <taxon>Embryophyta</taxon>
        <taxon>Tracheophyta</taxon>
        <taxon>Spermatophyta</taxon>
        <taxon>Pinopsida</taxon>
        <taxon>Pinidae</taxon>
        <taxon>Conifers II</taxon>
        <taxon>Cupressales</taxon>
        <taxon>Taxaceae</taxon>
        <taxon>Taxus</taxon>
    </lineage>
</organism>
<sequence>MEENSGCGKNQPQKHRMTTRAAMAFLKRINDEKNEEEKAFVDQTKENSDFEEEVDTDLNIDDNSDQNDEDYEVEEEDEDDDWLPSPSHKASNDCKHQRSYLQQCKVIKEIGKRDRFKCMVFPCCNYEMKGIKWHLKDINYHRLHDHNGLPPLHRRKPGKRATGKYQRKTKKTVKNMVAKRSVDWHLKNSKYMYKSRLIERYCREEKVQNFSSLSQEAKDLISKLVEEYDSVEKREERKKKTLSTLQYKKDFMKTDCTKSDLSGQKDKEPIQEESINVDHDSTDVDGEDPIQKKNANNNAMENKSVEEENTVEACTSSAWVHEPPMQITPISIRTKESEGNDKNEKEKISTEEHKGKNTANPFIEVTDFAKVVEVEPGKPKNEAKDIAACEFTIGEKVFMFLEPDHAKKVGIAKIHATKPGTKCHGRSLERDCSVICVEESYVDDAPLHFPHIGADTVGESKKTYCIWFKDCLKAINQKEYGKETKNEGEQPHKLLVRNVQKLSSTVDSMQSKHKMVRASSDLGKRLKDIKSVASVHTQRTPDEVKGHKRKVREWLEARNSVAVNKQRNNEGDTEMQLSKRIHSSQQQGKILKDIKSAASSHTHLTPDEVKGNKRKVREWLEARNSIAVNKQRRNLKSSQI</sequence>
<feature type="compositionally biased region" description="Basic and acidic residues" evidence="2">
    <location>
        <begin position="256"/>
        <end position="282"/>
    </location>
</feature>